<dbReference type="EMBL" id="VUNH01000005">
    <property type="protein sequence ID" value="MST55583.1"/>
    <property type="molecule type" value="Genomic_DNA"/>
</dbReference>
<comment type="caution">
    <text evidence="11">The sequence shown here is derived from an EMBL/GenBank/DDBJ whole genome shotgun (WGS) entry which is preliminary data.</text>
</comment>
<dbReference type="GO" id="GO:0005524">
    <property type="term" value="F:ATP binding"/>
    <property type="evidence" value="ECO:0007669"/>
    <property type="project" value="UniProtKB-KW"/>
</dbReference>
<evidence type="ECO:0000256" key="9">
    <source>
        <dbReference type="SAM" id="Phobius"/>
    </source>
</evidence>
<dbReference type="InterPro" id="IPR050482">
    <property type="entry name" value="Sensor_HK_TwoCompSys"/>
</dbReference>
<dbReference type="Gene3D" id="1.20.5.1930">
    <property type="match status" value="1"/>
</dbReference>
<evidence type="ECO:0000256" key="7">
    <source>
        <dbReference type="ARBA" id="ARBA00022840"/>
    </source>
</evidence>
<dbReference type="Pfam" id="PF02518">
    <property type="entry name" value="HATPase_c"/>
    <property type="match status" value="1"/>
</dbReference>
<keyword evidence="8" id="KW-0902">Two-component regulatory system</keyword>
<keyword evidence="6" id="KW-0418">Kinase</keyword>
<dbReference type="SUPFAM" id="SSF55874">
    <property type="entry name" value="ATPase domain of HSP90 chaperone/DNA topoisomerase II/histidine kinase"/>
    <property type="match status" value="1"/>
</dbReference>
<proteinExistence type="predicted"/>
<dbReference type="GO" id="GO:0046983">
    <property type="term" value="F:protein dimerization activity"/>
    <property type="evidence" value="ECO:0007669"/>
    <property type="project" value="InterPro"/>
</dbReference>
<dbReference type="GO" id="GO:0016020">
    <property type="term" value="C:membrane"/>
    <property type="evidence" value="ECO:0007669"/>
    <property type="project" value="InterPro"/>
</dbReference>
<keyword evidence="12" id="KW-1185">Reference proteome</keyword>
<dbReference type="AlphaFoldDB" id="A0A6L5YBS6"/>
<dbReference type="CDD" id="cd16917">
    <property type="entry name" value="HATPase_UhpB-NarQ-NarX-like"/>
    <property type="match status" value="1"/>
</dbReference>
<dbReference type="GO" id="GO:0000155">
    <property type="term" value="F:phosphorelay sensor kinase activity"/>
    <property type="evidence" value="ECO:0007669"/>
    <property type="project" value="InterPro"/>
</dbReference>
<evidence type="ECO:0000256" key="6">
    <source>
        <dbReference type="ARBA" id="ARBA00022777"/>
    </source>
</evidence>
<keyword evidence="7" id="KW-0067">ATP-binding</keyword>
<dbReference type="InterPro" id="IPR011712">
    <property type="entry name" value="Sig_transdc_His_kin_sub3_dim/P"/>
</dbReference>
<dbReference type="RefSeq" id="WP_154528674.1">
    <property type="nucleotide sequence ID" value="NZ_VUNH01000005.1"/>
</dbReference>
<keyword evidence="4" id="KW-0808">Transferase</keyword>
<dbReference type="Gene3D" id="3.30.565.10">
    <property type="entry name" value="Histidine kinase-like ATPase, C-terminal domain"/>
    <property type="match status" value="1"/>
</dbReference>
<evidence type="ECO:0000256" key="3">
    <source>
        <dbReference type="ARBA" id="ARBA00022553"/>
    </source>
</evidence>
<name>A0A6L5YBS6_9BACT</name>
<feature type="transmembrane region" description="Helical" evidence="9">
    <location>
        <begin position="166"/>
        <end position="189"/>
    </location>
</feature>
<keyword evidence="3" id="KW-0597">Phosphoprotein</keyword>
<dbReference type="SMART" id="SM00387">
    <property type="entry name" value="HATPase_c"/>
    <property type="match status" value="1"/>
</dbReference>
<gene>
    <name evidence="11" type="ORF">FYJ74_05990</name>
</gene>
<feature type="domain" description="Histidine kinase/HSP90-like ATPase" evidence="10">
    <location>
        <begin position="366"/>
        <end position="463"/>
    </location>
</feature>
<keyword evidence="9" id="KW-1133">Transmembrane helix</keyword>
<dbReference type="Pfam" id="PF07730">
    <property type="entry name" value="HisKA_3"/>
    <property type="match status" value="1"/>
</dbReference>
<sequence length="463" mass="50309">MSRRRWLLPAILMMILVPTLSALIFSGFGLYQQQRAMAGMASRYAQSLARSIVREESGASNESPLQRHRRMGLFLKMLTLGPPVPGWIATVGPGGIKLQGSPGSKITPELGLAVNRAFASGEMQLLSVQIDPHPPSAAAVYPYPDGVRAVVVVISKFLVPGPMRDLVFLQQFMTIGVSAIALIGIWLLWRWCVTPLRRLAAQVETLHWGRDVLLAEAAPPLPELQNMQEALSELSVSAVDRETLKKNYVGDIVRTQEEERTRLAREIHDSPLQTVASLIQRIQLAQRGLGRPEIDRERVGGHLAAAQEAALTAVQEMRDVCDRLSPPWLSLGAVRALEEISNRLSRIHNVAVTAAVEGCADALSEKDVLALCRIVQEAVANSARHGHAAAVEVKLACGDGYRLTIADDGSGIDREFDPEVLRVQGHRGIASMTERATLIGASFSICRRPEGGTLIAVDIPAGR</sequence>
<keyword evidence="9" id="KW-0812">Transmembrane</keyword>
<dbReference type="PANTHER" id="PTHR24421:SF10">
    <property type="entry name" value="NITRATE_NITRITE SENSOR PROTEIN NARQ"/>
    <property type="match status" value="1"/>
</dbReference>
<dbReference type="EC" id="2.7.13.3" evidence="2"/>
<reference evidence="11 12" key="1">
    <citation type="submission" date="2019-08" db="EMBL/GenBank/DDBJ databases">
        <title>In-depth cultivation of the pig gut microbiome towards novel bacterial diversity and tailored functional studies.</title>
        <authorList>
            <person name="Wylensek D."/>
            <person name="Hitch T.C.A."/>
            <person name="Clavel T."/>
        </authorList>
    </citation>
    <scope>NUCLEOTIDE SEQUENCE [LARGE SCALE GENOMIC DNA]</scope>
    <source>
        <strain evidence="11 12">SM-530-WT-4B</strain>
    </source>
</reference>
<evidence type="ECO:0000259" key="10">
    <source>
        <dbReference type="SMART" id="SM00387"/>
    </source>
</evidence>
<comment type="catalytic activity">
    <reaction evidence="1">
        <text>ATP + protein L-histidine = ADP + protein N-phospho-L-histidine.</text>
        <dbReference type="EC" id="2.7.13.3"/>
    </reaction>
</comment>
<dbReference type="PANTHER" id="PTHR24421">
    <property type="entry name" value="NITRATE/NITRITE SENSOR PROTEIN NARX-RELATED"/>
    <property type="match status" value="1"/>
</dbReference>
<evidence type="ECO:0000256" key="8">
    <source>
        <dbReference type="ARBA" id="ARBA00023012"/>
    </source>
</evidence>
<evidence type="ECO:0000256" key="5">
    <source>
        <dbReference type="ARBA" id="ARBA00022741"/>
    </source>
</evidence>
<keyword evidence="5" id="KW-0547">Nucleotide-binding</keyword>
<accession>A0A6L5YBS6</accession>
<evidence type="ECO:0000256" key="2">
    <source>
        <dbReference type="ARBA" id="ARBA00012438"/>
    </source>
</evidence>
<evidence type="ECO:0000256" key="1">
    <source>
        <dbReference type="ARBA" id="ARBA00000085"/>
    </source>
</evidence>
<dbReference type="InterPro" id="IPR003594">
    <property type="entry name" value="HATPase_dom"/>
</dbReference>
<dbReference type="InterPro" id="IPR036890">
    <property type="entry name" value="HATPase_C_sf"/>
</dbReference>
<evidence type="ECO:0000313" key="11">
    <source>
        <dbReference type="EMBL" id="MST55583.1"/>
    </source>
</evidence>
<protein>
    <recommendedName>
        <fullName evidence="2">histidine kinase</fullName>
        <ecNumber evidence="2">2.7.13.3</ecNumber>
    </recommendedName>
</protein>
<keyword evidence="9" id="KW-0472">Membrane</keyword>
<evidence type="ECO:0000313" key="12">
    <source>
        <dbReference type="Proteomes" id="UP000473699"/>
    </source>
</evidence>
<feature type="transmembrane region" description="Helical" evidence="9">
    <location>
        <begin position="6"/>
        <end position="31"/>
    </location>
</feature>
<organism evidence="11 12">
    <name type="scientific">Pyramidobacter porci</name>
    <dbReference type="NCBI Taxonomy" id="2605789"/>
    <lineage>
        <taxon>Bacteria</taxon>
        <taxon>Thermotogati</taxon>
        <taxon>Synergistota</taxon>
        <taxon>Synergistia</taxon>
        <taxon>Synergistales</taxon>
        <taxon>Dethiosulfovibrionaceae</taxon>
        <taxon>Pyramidobacter</taxon>
    </lineage>
</organism>
<dbReference type="Proteomes" id="UP000473699">
    <property type="component" value="Unassembled WGS sequence"/>
</dbReference>
<evidence type="ECO:0000256" key="4">
    <source>
        <dbReference type="ARBA" id="ARBA00022679"/>
    </source>
</evidence>